<feature type="region of interest" description="Disordered" evidence="1">
    <location>
        <begin position="735"/>
        <end position="754"/>
    </location>
</feature>
<dbReference type="AlphaFoldDB" id="A0A9P5EA78"/>
<evidence type="ECO:0000259" key="2">
    <source>
        <dbReference type="Pfam" id="PF13598"/>
    </source>
</evidence>
<dbReference type="OrthoDB" id="10068793at2759"/>
<organism evidence="4 5">
    <name type="scientific">Fusarium agapanthi</name>
    <dbReference type="NCBI Taxonomy" id="1803897"/>
    <lineage>
        <taxon>Eukaryota</taxon>
        <taxon>Fungi</taxon>
        <taxon>Dikarya</taxon>
        <taxon>Ascomycota</taxon>
        <taxon>Pezizomycotina</taxon>
        <taxon>Sordariomycetes</taxon>
        <taxon>Hypocreomycetidae</taxon>
        <taxon>Hypocreales</taxon>
        <taxon>Nectriaceae</taxon>
        <taxon>Fusarium</taxon>
        <taxon>Fusarium fujikuroi species complex</taxon>
    </lineage>
</organism>
<dbReference type="Pfam" id="PF13598">
    <property type="entry name" value="DUF4139"/>
    <property type="match status" value="1"/>
</dbReference>
<dbReference type="NCBIfam" id="TIGR02231">
    <property type="entry name" value="mucoidy inhibitor MuiA family protein"/>
    <property type="match status" value="1"/>
</dbReference>
<dbReference type="InterPro" id="IPR037291">
    <property type="entry name" value="DUF4139"/>
</dbReference>
<sequence length="800" mass="89608">MMGLATPAFDTDVGHKVEYKIRDIGTRSVTLFPTQAQVKREIKDVPLKPGVNEISVVGLSPTIDKNSVTVEGSGAATITSISVEFLPNRELFDEVYPNSDDDDDSDNDDEEEEGEPPEVPHYGQLLETKTKLIDLKDEQQRAREIIGNADERIKVLDIYSKSLDKREGLNISEMLDTYKQEHQKAFEERLVGVQRERELTEAISKVTKEQMRLNKLGNKFQKKEAKNKARIQKAIQKKQEQRQKRQEEKRKEKERIRNERSRCWPLFCYTIHIQLEVSSSYTPASSRRESVSSEVELVQRPRSKTADLEETSSCNLVLSYVTNSAFWTPSYDIQLSTVDSTGTLCFDAGLHNTTSETWENCKITLSTSQATSSSLDESIPSLTPWHIKLGNKKSSSDESGASESVVELRQQATWRNKKQAPQQPPNFRREMFGLPGQALNDYQMQLMMLEQQNKKRLMMARQEQDFMAPPASHPFPPPPVPTAAMIQQQAQAQAQGSQMRPPQSHNMMVQNQMVQSQQMQQQQQQFPGMSQMDFSSNFDFDAFLGEDTTMTDAQPSLEFQNSLVGETGFTTTFDLPGLKTLVPKFTVSKQGVARLQFTNALFSHTIVAKYQPVAYLKAKLKNNSKLTLLRGPASLTLDGSFMGQTKIPRCSPGEVFTLSLGVDSAIRVIYPKPDVRRSTSGVFSKEDSSVYVRAVTVHNTRVTAKKPISLLVLDQIPVSEDDRLRVELLSPRGLTVDGPRQATGAPGRETAEDKDWGKAMAALKKSGQVSWEISLNAGKAVKLGLEYSVSMPSGDVAKEC</sequence>
<dbReference type="PANTHER" id="PTHR31005">
    <property type="entry name" value="DUF4139 DOMAIN-CONTAINING PROTEIN"/>
    <property type="match status" value="1"/>
</dbReference>
<keyword evidence="5" id="KW-1185">Reference proteome</keyword>
<dbReference type="Pfam" id="PF13600">
    <property type="entry name" value="DUF4140"/>
    <property type="match status" value="1"/>
</dbReference>
<accession>A0A9P5EA78</accession>
<name>A0A9P5EA78_9HYPO</name>
<dbReference type="Proteomes" id="UP000737391">
    <property type="component" value="Unassembled WGS sequence"/>
</dbReference>
<evidence type="ECO:0000259" key="3">
    <source>
        <dbReference type="Pfam" id="PF13600"/>
    </source>
</evidence>
<evidence type="ECO:0008006" key="6">
    <source>
        <dbReference type="Google" id="ProtNLM"/>
    </source>
</evidence>
<feature type="domain" description="DUF4139" evidence="2">
    <location>
        <begin position="317"/>
        <end position="792"/>
    </location>
</feature>
<feature type="compositionally biased region" description="Acidic residues" evidence="1">
    <location>
        <begin position="99"/>
        <end position="116"/>
    </location>
</feature>
<feature type="region of interest" description="Disordered" evidence="1">
    <location>
        <begin position="94"/>
        <end position="125"/>
    </location>
</feature>
<feature type="compositionally biased region" description="Basic and acidic residues" evidence="1">
    <location>
        <begin position="237"/>
        <end position="255"/>
    </location>
</feature>
<dbReference type="PANTHER" id="PTHR31005:SF8">
    <property type="entry name" value="DUF4139 DOMAIN-CONTAINING PROTEIN"/>
    <property type="match status" value="1"/>
</dbReference>
<dbReference type="InterPro" id="IPR025554">
    <property type="entry name" value="DUF4140"/>
</dbReference>
<dbReference type="InterPro" id="IPR011935">
    <property type="entry name" value="CHP02231"/>
</dbReference>
<comment type="caution">
    <text evidence="4">The sequence shown here is derived from an EMBL/GenBank/DDBJ whole genome shotgun (WGS) entry which is preliminary data.</text>
</comment>
<reference evidence="4" key="1">
    <citation type="submission" date="2020-01" db="EMBL/GenBank/DDBJ databases">
        <title>Identification and distribution of gene clusters putatively required for synthesis of sphingolipid metabolism inhibitors in phylogenetically diverse species of the filamentous fungus Fusarium.</title>
        <authorList>
            <person name="Kim H.-S."/>
            <person name="Busman M."/>
            <person name="Brown D.W."/>
            <person name="Divon H."/>
            <person name="Uhlig S."/>
            <person name="Proctor R.H."/>
        </authorList>
    </citation>
    <scope>NUCLEOTIDE SEQUENCE</scope>
    <source>
        <strain evidence="4">NRRL 31653</strain>
    </source>
</reference>
<feature type="region of interest" description="Disordered" evidence="1">
    <location>
        <begin position="217"/>
        <end position="255"/>
    </location>
</feature>
<dbReference type="EMBL" id="LUFC02000086">
    <property type="protein sequence ID" value="KAF4502265.1"/>
    <property type="molecule type" value="Genomic_DNA"/>
</dbReference>
<protein>
    <recommendedName>
        <fullName evidence="6">DUF4139 domain-containing protein</fullName>
    </recommendedName>
</protein>
<evidence type="ECO:0000313" key="4">
    <source>
        <dbReference type="EMBL" id="KAF4502265.1"/>
    </source>
</evidence>
<evidence type="ECO:0000256" key="1">
    <source>
        <dbReference type="SAM" id="MobiDB-lite"/>
    </source>
</evidence>
<evidence type="ECO:0000313" key="5">
    <source>
        <dbReference type="Proteomes" id="UP000737391"/>
    </source>
</evidence>
<feature type="domain" description="DUF4140" evidence="3">
    <location>
        <begin position="29"/>
        <end position="156"/>
    </location>
</feature>
<gene>
    <name evidence="4" type="ORF">FAGAP_1504</name>
</gene>
<proteinExistence type="predicted"/>